<accession>Q46MN2</accession>
<evidence type="ECO:0000313" key="1">
    <source>
        <dbReference type="EMBL" id="AAZ65595.1"/>
    </source>
</evidence>
<geneLocation type="plasmid" evidence="1">
    <name>megaplasmid</name>
</geneLocation>
<keyword evidence="1" id="KW-0614">Plasmid</keyword>
<dbReference type="HOGENOM" id="CLU_2507104_0_0_4"/>
<dbReference type="EMBL" id="CP000092">
    <property type="protein sequence ID" value="AAZ65595.1"/>
    <property type="molecule type" value="Genomic_DNA"/>
</dbReference>
<proteinExistence type="predicted"/>
<protein>
    <submittedName>
        <fullName evidence="1">Uncharacterized protein</fullName>
    </submittedName>
</protein>
<dbReference type="KEGG" id="reu:Reut_C6292"/>
<organism evidence="1">
    <name type="scientific">Cupriavidus pinatubonensis (strain JMP 134 / LMG 1197)</name>
    <name type="common">Cupriavidus necator (strain JMP 134)</name>
    <dbReference type="NCBI Taxonomy" id="264198"/>
    <lineage>
        <taxon>Bacteria</taxon>
        <taxon>Pseudomonadati</taxon>
        <taxon>Pseudomonadota</taxon>
        <taxon>Betaproteobacteria</taxon>
        <taxon>Burkholderiales</taxon>
        <taxon>Burkholderiaceae</taxon>
        <taxon>Cupriavidus</taxon>
    </lineage>
</organism>
<sequence length="85" mass="9009">MRCATRAAPSWIGATTSIGSQLSGLWNRKDSATGGAKHIEHDVEDFSMGFAAIYTGRIAPERGRGSDEMKAISGSLALLTNGLQR</sequence>
<dbReference type="AlphaFoldDB" id="Q46MN2"/>
<gene>
    <name evidence="1" type="ordered locus">Reut_C6292</name>
</gene>
<reference evidence="1" key="1">
    <citation type="submission" date="2005-08" db="EMBL/GenBank/DDBJ databases">
        <title>Complete sequence of a megaplasmid of Ralstonia eutropha JMP134.</title>
        <authorList>
            <person name="Copeland A."/>
            <person name="Lucas S."/>
            <person name="Lapidus A."/>
            <person name="Barry K."/>
            <person name="Detter J.C."/>
            <person name="Glavina T."/>
            <person name="Hammon N."/>
            <person name="Israni S."/>
            <person name="Pitluck S."/>
            <person name="Goltsman E."/>
            <person name="Martinez M."/>
            <person name="Vergez L."/>
            <person name="Larimer F."/>
            <person name="Land M."/>
            <person name="Lykidis A."/>
            <person name="Richardson P."/>
        </authorList>
    </citation>
    <scope>NUCLEOTIDE SEQUENCE [LARGE SCALE GENOMIC DNA]</scope>
    <source>
        <strain evidence="1">JMP134</strain>
        <plasmid evidence="1">megaplasmid</plasmid>
    </source>
</reference>
<name>Q46MN2_CUPPJ</name>